<feature type="compositionally biased region" description="Acidic residues" evidence="2">
    <location>
        <begin position="96"/>
        <end position="109"/>
    </location>
</feature>
<dbReference type="Proteomes" id="UP000027361">
    <property type="component" value="Unassembled WGS sequence"/>
</dbReference>
<comment type="similarity">
    <text evidence="1">Belongs to the CDC123 family.</text>
</comment>
<gene>
    <name evidence="3" type="ORF">K437DRAFT_264873</name>
</gene>
<feature type="region of interest" description="Disordered" evidence="2">
    <location>
        <begin position="72"/>
        <end position="117"/>
    </location>
</feature>
<organism evidence="3 4">
    <name type="scientific">Tilletiaria anomala (strain ATCC 24038 / CBS 436.72 / UBC 951)</name>
    <dbReference type="NCBI Taxonomy" id="1037660"/>
    <lineage>
        <taxon>Eukaryota</taxon>
        <taxon>Fungi</taxon>
        <taxon>Dikarya</taxon>
        <taxon>Basidiomycota</taxon>
        <taxon>Ustilaginomycotina</taxon>
        <taxon>Exobasidiomycetes</taxon>
        <taxon>Georgefischeriales</taxon>
        <taxon>Tilletiariaceae</taxon>
        <taxon>Tilletiaria</taxon>
    </lineage>
</organism>
<dbReference type="GO" id="GO:0005737">
    <property type="term" value="C:cytoplasm"/>
    <property type="evidence" value="ECO:0007669"/>
    <property type="project" value="TreeGrafter"/>
</dbReference>
<dbReference type="PANTHER" id="PTHR15323:SF6">
    <property type="entry name" value="CELL DIVISION CYCLE PROTEIN 123 HOMOLOG"/>
    <property type="match status" value="1"/>
</dbReference>
<keyword evidence="4" id="KW-1185">Reference proteome</keyword>
<dbReference type="OrthoDB" id="360540at2759"/>
<evidence type="ECO:0000313" key="4">
    <source>
        <dbReference type="Proteomes" id="UP000027361"/>
    </source>
</evidence>
<dbReference type="STRING" id="1037660.A0A066VH98"/>
<dbReference type="HOGENOM" id="CLU_034402_2_0_1"/>
<reference evidence="3 4" key="1">
    <citation type="submission" date="2014-05" db="EMBL/GenBank/DDBJ databases">
        <title>Draft genome sequence of a rare smut relative, Tilletiaria anomala UBC 951.</title>
        <authorList>
            <consortium name="DOE Joint Genome Institute"/>
            <person name="Toome M."/>
            <person name="Kuo A."/>
            <person name="Henrissat B."/>
            <person name="Lipzen A."/>
            <person name="Tritt A."/>
            <person name="Yoshinaga Y."/>
            <person name="Zane M."/>
            <person name="Barry K."/>
            <person name="Grigoriev I.V."/>
            <person name="Spatafora J.W."/>
            <person name="Aimea M.C."/>
        </authorList>
    </citation>
    <scope>NUCLEOTIDE SEQUENCE [LARGE SCALE GENOMIC DNA]</scope>
    <source>
        <strain evidence="3 4">UBC 951</strain>
    </source>
</reference>
<dbReference type="InParanoid" id="A0A066VH98"/>
<comment type="caution">
    <text evidence="3">The sequence shown here is derived from an EMBL/GenBank/DDBJ whole genome shotgun (WGS) entry which is preliminary data.</text>
</comment>
<evidence type="ECO:0000313" key="3">
    <source>
        <dbReference type="EMBL" id="KDN38139.1"/>
    </source>
</evidence>
<dbReference type="RefSeq" id="XP_013240612.1">
    <property type="nucleotide sequence ID" value="XM_013385158.1"/>
</dbReference>
<dbReference type="GeneID" id="25265725"/>
<feature type="compositionally biased region" description="Basic and acidic residues" evidence="2">
    <location>
        <begin position="368"/>
        <end position="379"/>
    </location>
</feature>
<accession>A0A066VH98</accession>
<dbReference type="AlphaFoldDB" id="A0A066VH98"/>
<dbReference type="OMA" id="RWNESID"/>
<dbReference type="FunCoup" id="A0A066VH98">
    <property type="interactions" value="447"/>
</dbReference>
<dbReference type="PANTHER" id="PTHR15323">
    <property type="entry name" value="D123 PROTEIN"/>
    <property type="match status" value="1"/>
</dbReference>
<feature type="region of interest" description="Disordered" evidence="2">
    <location>
        <begin position="367"/>
        <end position="396"/>
    </location>
</feature>
<proteinExistence type="inferred from homology"/>
<evidence type="ECO:0000256" key="1">
    <source>
        <dbReference type="ARBA" id="ARBA00011047"/>
    </source>
</evidence>
<feature type="region of interest" description="Disordered" evidence="2">
    <location>
        <begin position="293"/>
        <end position="314"/>
    </location>
</feature>
<evidence type="ECO:0000256" key="2">
    <source>
        <dbReference type="SAM" id="MobiDB-lite"/>
    </source>
</evidence>
<name>A0A066VH98_TILAU</name>
<sequence>MLTAIASMPVQAGESSRSVLPSLTPIDKALELTSFQSWYPLFKKVSPKATVLSLDELEPDFLDWLEEDGLTLPEGSEGPSVPHASIEGVTDKMVDSETETSDSEESEAEASDRGGGVPRRFVALDERIRQVMARYDGRIFPKLNWSAPRDAAWILPGSNLQCTTPADVYLLLKSSDFVANDVAQARELLLSDNTASTTTSQSPPGELLTKSVQIGHAVPPRPSLYLVLKKWFDMPSSAEFRCFVRAGRFVAISQRDENYYEHLQPSHVRQRAIKALHSFWLDYLHRKEFEPKELRASSGEGDPTPAPAPPPAASKRYELNDYVFDAYITRDMSKVFLVDINPYLPRTDALLWDWEELEDLAAGKPIRLKPDGVHEKGTGDDSGTSTSDESSDDEEFETVLRVYTDGKRAPEEIRRPLSEAERLRKRLPKLRVITSHAQAQQAASGAVPKYARNMVPQDVIDASDGQSIAEFAHEWGNRLGEAMKG</sequence>
<dbReference type="Pfam" id="PF07065">
    <property type="entry name" value="D123"/>
    <property type="match status" value="2"/>
</dbReference>
<dbReference type="EMBL" id="JMSN01000123">
    <property type="protein sequence ID" value="KDN38139.1"/>
    <property type="molecule type" value="Genomic_DNA"/>
</dbReference>
<protein>
    <submittedName>
        <fullName evidence="3">D123-domain-containing protein</fullName>
    </submittedName>
</protein>
<dbReference type="InterPro" id="IPR009772">
    <property type="entry name" value="CDC123"/>
</dbReference>